<reference evidence="2 3" key="1">
    <citation type="submission" date="2024-10" db="EMBL/GenBank/DDBJ databases">
        <title>Updated reference genomes for cyclostephanoid diatoms.</title>
        <authorList>
            <person name="Roberts W.R."/>
            <person name="Alverson A.J."/>
        </authorList>
    </citation>
    <scope>NUCLEOTIDE SEQUENCE [LARGE SCALE GENOMIC DNA]</scope>
    <source>
        <strain evidence="2 3">AJA010-31</strain>
    </source>
</reference>
<feature type="transmembrane region" description="Helical" evidence="1">
    <location>
        <begin position="66"/>
        <end position="93"/>
    </location>
</feature>
<evidence type="ECO:0008006" key="4">
    <source>
        <dbReference type="Google" id="ProtNLM"/>
    </source>
</evidence>
<keyword evidence="1" id="KW-1133">Transmembrane helix</keyword>
<sequence length="185" mass="20326">MPLNRLNSFEPGLVQDRLAGLGYGSVTALLLNGALGLFAATPKNVAPDPEDPDIANMVKLENAIKIIFALSISLCVALCIYTTTTFTLITIYARTALGMGLQSEAAAFFENVQYYRKTGFHSFLGAIFTFKLGVVLSIILRYDMQDRLRWVVAAPALVVGLIGYHHTRNMMRLASSLLYSKTKED</sequence>
<dbReference type="Proteomes" id="UP001530400">
    <property type="component" value="Unassembled WGS sequence"/>
</dbReference>
<evidence type="ECO:0000313" key="3">
    <source>
        <dbReference type="Proteomes" id="UP001530400"/>
    </source>
</evidence>
<evidence type="ECO:0000256" key="1">
    <source>
        <dbReference type="SAM" id="Phobius"/>
    </source>
</evidence>
<evidence type="ECO:0000313" key="2">
    <source>
        <dbReference type="EMBL" id="KAL3775974.1"/>
    </source>
</evidence>
<feature type="transmembrane region" description="Helical" evidence="1">
    <location>
        <begin position="148"/>
        <end position="164"/>
    </location>
</feature>
<accession>A0ABD3NIZ8</accession>
<keyword evidence="3" id="KW-1185">Reference proteome</keyword>
<organism evidence="2 3">
    <name type="scientific">Cyclotella atomus</name>
    <dbReference type="NCBI Taxonomy" id="382360"/>
    <lineage>
        <taxon>Eukaryota</taxon>
        <taxon>Sar</taxon>
        <taxon>Stramenopiles</taxon>
        <taxon>Ochrophyta</taxon>
        <taxon>Bacillariophyta</taxon>
        <taxon>Coscinodiscophyceae</taxon>
        <taxon>Thalassiosirophycidae</taxon>
        <taxon>Stephanodiscales</taxon>
        <taxon>Stephanodiscaceae</taxon>
        <taxon>Cyclotella</taxon>
    </lineage>
</organism>
<protein>
    <recommendedName>
        <fullName evidence="4">DUF1279 domain-containing protein</fullName>
    </recommendedName>
</protein>
<name>A0ABD3NIZ8_9STRA</name>
<feature type="transmembrane region" description="Helical" evidence="1">
    <location>
        <begin position="21"/>
        <end position="40"/>
    </location>
</feature>
<keyword evidence="1" id="KW-0812">Transmembrane</keyword>
<comment type="caution">
    <text evidence="2">The sequence shown here is derived from an EMBL/GenBank/DDBJ whole genome shotgun (WGS) entry which is preliminary data.</text>
</comment>
<dbReference type="EMBL" id="JALLPJ020001125">
    <property type="protein sequence ID" value="KAL3775974.1"/>
    <property type="molecule type" value="Genomic_DNA"/>
</dbReference>
<gene>
    <name evidence="2" type="ORF">ACHAWO_012162</name>
</gene>
<feature type="transmembrane region" description="Helical" evidence="1">
    <location>
        <begin position="123"/>
        <end position="142"/>
    </location>
</feature>
<keyword evidence="1" id="KW-0472">Membrane</keyword>
<proteinExistence type="predicted"/>
<dbReference type="AlphaFoldDB" id="A0ABD3NIZ8"/>